<dbReference type="InterPro" id="IPR011990">
    <property type="entry name" value="TPR-like_helical_dom_sf"/>
</dbReference>
<evidence type="ECO:0000256" key="2">
    <source>
        <dbReference type="ARBA" id="ARBA00022737"/>
    </source>
</evidence>
<dbReference type="GO" id="GO:0003729">
    <property type="term" value="F:mRNA binding"/>
    <property type="evidence" value="ECO:0007669"/>
    <property type="project" value="TreeGrafter"/>
</dbReference>
<dbReference type="GO" id="GO:0031124">
    <property type="term" value="P:mRNA 3'-end processing"/>
    <property type="evidence" value="ECO:0007669"/>
    <property type="project" value="InterPro"/>
</dbReference>
<dbReference type="SUPFAM" id="SSF52047">
    <property type="entry name" value="RNI-like"/>
    <property type="match status" value="1"/>
</dbReference>
<evidence type="ECO:0000259" key="5">
    <source>
        <dbReference type="Pfam" id="PF05843"/>
    </source>
</evidence>
<evidence type="ECO:0000256" key="3">
    <source>
        <dbReference type="ARBA" id="ARBA00023242"/>
    </source>
</evidence>
<organism evidence="6 7">
    <name type="scientific">Adineta ricciae</name>
    <name type="common">Rotifer</name>
    <dbReference type="NCBI Taxonomy" id="249248"/>
    <lineage>
        <taxon>Eukaryota</taxon>
        <taxon>Metazoa</taxon>
        <taxon>Spiralia</taxon>
        <taxon>Gnathifera</taxon>
        <taxon>Rotifera</taxon>
        <taxon>Eurotatoria</taxon>
        <taxon>Bdelloidea</taxon>
        <taxon>Adinetida</taxon>
        <taxon>Adinetidae</taxon>
        <taxon>Adineta</taxon>
    </lineage>
</organism>
<comment type="caution">
    <text evidence="6">The sequence shown here is derived from an EMBL/GenBank/DDBJ whole genome shotgun (WGS) entry which is preliminary data.</text>
</comment>
<sequence length="957" mass="110820">MVQAYDFALEKIGMDVYSYTIWNDYVTFLKSVEAVGPYAENQKIAAVRKVYQKGIMTPIVSVDLLWKDYCAFEMSVNPTLGKSIIESRSRDFLNVKRVTKELEILTRALDRNSPCVPPTTPQSTEEIKQLAAWRKLITWERSNRLKTEDALLVTRRVVLAYEQCLLCLGYYPDLWYEVCAYLEQTSRLYSERGDAHLAKRFLDEASTLYERATQTYMRSNMLIHFAYADFEEYRLNVDKARAIYNRLLSPDESNMKDPTLAYIQAMRFERRADGIKAARAVFKRAREDPRVNHQVYVAAALMEYYCTKDNNIAFNIFNLGLKKYGQNVDYILAYVDYMTHLNEDHNARVLFERVLSPDNAIPKQSQLPIWYEFLKFESQVGDLQSIKKVEKRRFNTYSELNDLEGRETLLIVDQYKFLNLLPCSTDELKLLGYKDTLSTNSSSITSSIANGSPAMNSTTLLEQAARDRRAHLSRPDIKHLMPYRPTRNPLPGSHPTPGGIFPLPETAMYLVNGLPPARNFEGPFVIIDKLMEYVANVVIPDNFEPVRISVQGEFIRDLDSNNSQQGRKTEHADSDDEDQNSQTNLNGRATMNIYQQRQQKRARLATAGEILMAIFEYMNVEDVWIIFFNMNSRFNSLVFDSRLRLTADVSKIDKSNFDSFCLSLISTNFSNIFTLILSNNYYRYSQIHSFLSRTNLTVFQSLHALTLIDINYNELTEVAKQIKQLPFVNYLHVNTHEIFRDKELSNVTHALLNESNIRVIVLYLHEKIQWIESEAITSCNAEVLSLDFINADRLALLLPNCPSLRSLTLTLDPRSSVPKTVDENLSSTLTLNTFAHITYLRLCFRPFDASALDRLLSSVPSVRRFSIETLVYNTDYIRSPFWTTLLQTQLPLLERIRLVVRGWFVLKSGTILSNEKFDDSSVVDSYRCDRYWLDRAYKRKFHCHVDFYSYTAVLQIR</sequence>
<reference evidence="6" key="1">
    <citation type="submission" date="2021-02" db="EMBL/GenBank/DDBJ databases">
        <authorList>
            <person name="Nowell W R."/>
        </authorList>
    </citation>
    <scope>NUCLEOTIDE SEQUENCE</scope>
</reference>
<dbReference type="Gene3D" id="1.25.40.1040">
    <property type="match status" value="1"/>
</dbReference>
<evidence type="ECO:0000256" key="1">
    <source>
        <dbReference type="ARBA" id="ARBA00004123"/>
    </source>
</evidence>
<evidence type="ECO:0000256" key="4">
    <source>
        <dbReference type="SAM" id="MobiDB-lite"/>
    </source>
</evidence>
<dbReference type="SUPFAM" id="SSF48452">
    <property type="entry name" value="TPR-like"/>
    <property type="match status" value="1"/>
</dbReference>
<name>A0A815SG66_ADIRI</name>
<dbReference type="GO" id="GO:0005634">
    <property type="term" value="C:nucleus"/>
    <property type="evidence" value="ECO:0007669"/>
    <property type="project" value="UniProtKB-SubCell"/>
</dbReference>
<dbReference type="Pfam" id="PF05843">
    <property type="entry name" value="Suf"/>
    <property type="match status" value="1"/>
</dbReference>
<keyword evidence="7" id="KW-1185">Reference proteome</keyword>
<protein>
    <recommendedName>
        <fullName evidence="5">Suppressor of forked domain-containing protein</fullName>
    </recommendedName>
</protein>
<gene>
    <name evidence="6" type="ORF">XAT740_LOCUS39014</name>
</gene>
<dbReference type="EMBL" id="CAJNOR010004277">
    <property type="protein sequence ID" value="CAF1489724.1"/>
    <property type="molecule type" value="Genomic_DNA"/>
</dbReference>
<dbReference type="InterPro" id="IPR003107">
    <property type="entry name" value="HAT"/>
</dbReference>
<keyword evidence="2" id="KW-0677">Repeat</keyword>
<keyword evidence="3" id="KW-0539">Nucleus</keyword>
<proteinExistence type="predicted"/>
<dbReference type="InterPro" id="IPR045243">
    <property type="entry name" value="Rna14-like"/>
</dbReference>
<dbReference type="InterPro" id="IPR008847">
    <property type="entry name" value="Suf"/>
</dbReference>
<dbReference type="Proteomes" id="UP000663828">
    <property type="component" value="Unassembled WGS sequence"/>
</dbReference>
<dbReference type="PANTHER" id="PTHR19980:SF0">
    <property type="entry name" value="CLEAVAGE STIMULATION FACTOR SUBUNIT 3"/>
    <property type="match status" value="1"/>
</dbReference>
<dbReference type="InterPro" id="IPR032675">
    <property type="entry name" value="LRR_dom_sf"/>
</dbReference>
<dbReference type="AlphaFoldDB" id="A0A815SG66"/>
<evidence type="ECO:0000313" key="6">
    <source>
        <dbReference type="EMBL" id="CAF1489724.1"/>
    </source>
</evidence>
<evidence type="ECO:0000313" key="7">
    <source>
        <dbReference type="Proteomes" id="UP000663828"/>
    </source>
</evidence>
<feature type="domain" description="Suppressor of forked" evidence="5">
    <location>
        <begin position="1"/>
        <end position="428"/>
    </location>
</feature>
<comment type="subcellular location">
    <subcellularLocation>
        <location evidence="1">Nucleus</location>
    </subcellularLocation>
</comment>
<dbReference type="Gene3D" id="3.80.10.10">
    <property type="entry name" value="Ribonuclease Inhibitor"/>
    <property type="match status" value="1"/>
</dbReference>
<dbReference type="PANTHER" id="PTHR19980">
    <property type="entry name" value="RNA CLEAVAGE STIMULATION FACTOR"/>
    <property type="match status" value="1"/>
</dbReference>
<dbReference type="SMART" id="SM00386">
    <property type="entry name" value="HAT"/>
    <property type="match status" value="8"/>
</dbReference>
<feature type="region of interest" description="Disordered" evidence="4">
    <location>
        <begin position="559"/>
        <end position="584"/>
    </location>
</feature>
<accession>A0A815SG66</accession>